<accession>A0A8H4RLY3</accession>
<dbReference type="OrthoDB" id="6513042at2759"/>
<organism evidence="2 3">
    <name type="scientific">Cudoniella acicularis</name>
    <dbReference type="NCBI Taxonomy" id="354080"/>
    <lineage>
        <taxon>Eukaryota</taxon>
        <taxon>Fungi</taxon>
        <taxon>Dikarya</taxon>
        <taxon>Ascomycota</taxon>
        <taxon>Pezizomycotina</taxon>
        <taxon>Leotiomycetes</taxon>
        <taxon>Helotiales</taxon>
        <taxon>Tricladiaceae</taxon>
        <taxon>Cudoniella</taxon>
    </lineage>
</organism>
<dbReference type="Proteomes" id="UP000566819">
    <property type="component" value="Unassembled WGS sequence"/>
</dbReference>
<dbReference type="AlphaFoldDB" id="A0A8H4RLY3"/>
<sequence length="622" mass="64468">MKFRSSFVWRCFILSVPPSHILSPNVNFNQVINLNGDMQLNTLVFPDNSKIETFSQTQRQVIVNQNPSPLTANHVIGSTGQPFVQLSQNSMTIATNNATDLVGAQIELPINQATLDQNGITADNTFVAMLSPDRQAWMVMEGQKSVNTTDRTVRLVKLNSIDGEYMAIGRKTVETSNVLSPFGQSTTQQSVNITGSGIQELEFTDGFRMSVRANMPMTINTDVVNGVSTSMLTNGVMPVNNYRYLVSSNLAGVIPNLNQMMAVVQLPINAIRVMDMAQKMGMGANSTVSLGIAQRVVLQNPGGASGGSLSPAPQKRQKSASSKASKSTTGTKSSAAKSSVAKTSAAKASATSSVEAATSAAPEAASAKSSTADSASGEASAAADGASGAASSPEASASEGAVSGASSTEASATESAASGASASSAPPAAGASATSTTQAPQGTTGQGPSNSQNQNPAATQLLLSPTFTPISARAVLDMTNSRIAVPVSQLDGEFILTMGTPGTSQAGVTQEQGQTGGASTQSQGGLTVTMAELTALVKQQKNGGIMPVWQMMADFMNQELQSQNQNGVIKQRSRSRSSRTDDVKLLLCGPPPMISAMKKSAESLGFKKAKPVSKLEDQVFAF</sequence>
<feature type="region of interest" description="Disordered" evidence="1">
    <location>
        <begin position="360"/>
        <end position="456"/>
    </location>
</feature>
<dbReference type="EMBL" id="JAAMPI010000418">
    <property type="protein sequence ID" value="KAF4631696.1"/>
    <property type="molecule type" value="Genomic_DNA"/>
</dbReference>
<reference evidence="2 3" key="1">
    <citation type="submission" date="2020-03" db="EMBL/GenBank/DDBJ databases">
        <title>Draft Genome Sequence of Cudoniella acicularis.</title>
        <authorList>
            <person name="Buettner E."/>
            <person name="Kellner H."/>
        </authorList>
    </citation>
    <scope>NUCLEOTIDE SEQUENCE [LARGE SCALE GENOMIC DNA]</scope>
    <source>
        <strain evidence="2 3">DSM 108380</strain>
    </source>
</reference>
<evidence type="ECO:0000313" key="3">
    <source>
        <dbReference type="Proteomes" id="UP000566819"/>
    </source>
</evidence>
<evidence type="ECO:0000256" key="1">
    <source>
        <dbReference type="SAM" id="MobiDB-lite"/>
    </source>
</evidence>
<name>A0A8H4RLY3_9HELO</name>
<feature type="region of interest" description="Disordered" evidence="1">
    <location>
        <begin position="302"/>
        <end position="340"/>
    </location>
</feature>
<proteinExistence type="predicted"/>
<feature type="compositionally biased region" description="Low complexity" evidence="1">
    <location>
        <begin position="360"/>
        <end position="449"/>
    </location>
</feature>
<comment type="caution">
    <text evidence="2">The sequence shown here is derived from an EMBL/GenBank/DDBJ whole genome shotgun (WGS) entry which is preliminary data.</text>
</comment>
<gene>
    <name evidence="2" type="ORF">G7Y89_g6429</name>
</gene>
<feature type="region of interest" description="Disordered" evidence="1">
    <location>
        <begin position="504"/>
        <end position="523"/>
    </location>
</feature>
<protein>
    <submittedName>
        <fullName evidence="2">Uncharacterized protein</fullName>
    </submittedName>
</protein>
<keyword evidence="3" id="KW-1185">Reference proteome</keyword>
<evidence type="ECO:0000313" key="2">
    <source>
        <dbReference type="EMBL" id="KAF4631696.1"/>
    </source>
</evidence>
<feature type="compositionally biased region" description="Low complexity" evidence="1">
    <location>
        <begin position="509"/>
        <end position="523"/>
    </location>
</feature>
<feature type="region of interest" description="Disordered" evidence="1">
    <location>
        <begin position="563"/>
        <end position="584"/>
    </location>
</feature>
<feature type="compositionally biased region" description="Low complexity" evidence="1">
    <location>
        <begin position="307"/>
        <end position="340"/>
    </location>
</feature>